<dbReference type="PROSITE" id="PS50082">
    <property type="entry name" value="WD_REPEATS_2"/>
    <property type="match status" value="4"/>
</dbReference>
<evidence type="ECO:0000313" key="6">
    <source>
        <dbReference type="Proteomes" id="UP000813462"/>
    </source>
</evidence>
<evidence type="ECO:0000313" key="5">
    <source>
        <dbReference type="EMBL" id="KAH7519459.1"/>
    </source>
</evidence>
<evidence type="ECO:0008006" key="7">
    <source>
        <dbReference type="Google" id="ProtNLM"/>
    </source>
</evidence>
<dbReference type="SMART" id="SM00320">
    <property type="entry name" value="WD40"/>
    <property type="match status" value="7"/>
</dbReference>
<dbReference type="InterPro" id="IPR040324">
    <property type="entry name" value="WDR44/Dgr2"/>
</dbReference>
<gene>
    <name evidence="5" type="ORF">FEM48_Zijuj08G0038400</name>
</gene>
<dbReference type="PANTHER" id="PTHR14221:SF0">
    <property type="entry name" value="WD REPEAT-CONTAINING PROTEIN 44"/>
    <property type="match status" value="1"/>
</dbReference>
<feature type="repeat" description="WD" evidence="3">
    <location>
        <begin position="579"/>
        <end position="599"/>
    </location>
</feature>
<dbReference type="InterPro" id="IPR015943">
    <property type="entry name" value="WD40/YVTN_repeat-like_dom_sf"/>
</dbReference>
<organism evidence="5 6">
    <name type="scientific">Ziziphus jujuba var. spinosa</name>
    <dbReference type="NCBI Taxonomy" id="714518"/>
    <lineage>
        <taxon>Eukaryota</taxon>
        <taxon>Viridiplantae</taxon>
        <taxon>Streptophyta</taxon>
        <taxon>Embryophyta</taxon>
        <taxon>Tracheophyta</taxon>
        <taxon>Spermatophyta</taxon>
        <taxon>Magnoliopsida</taxon>
        <taxon>eudicotyledons</taxon>
        <taxon>Gunneridae</taxon>
        <taxon>Pentapetalae</taxon>
        <taxon>rosids</taxon>
        <taxon>fabids</taxon>
        <taxon>Rosales</taxon>
        <taxon>Rhamnaceae</taxon>
        <taxon>Paliureae</taxon>
        <taxon>Ziziphus</taxon>
    </lineage>
</organism>
<dbReference type="PRINTS" id="PR00320">
    <property type="entry name" value="GPROTEINBRPT"/>
</dbReference>
<name>A0A978UWU3_ZIZJJ</name>
<dbReference type="EMBL" id="JAEACU010000008">
    <property type="protein sequence ID" value="KAH7519459.1"/>
    <property type="molecule type" value="Genomic_DNA"/>
</dbReference>
<accession>A0A978UWU3</accession>
<reference evidence="5" key="1">
    <citation type="journal article" date="2021" name="Front. Plant Sci.">
        <title>Chromosome-Scale Genome Assembly for Chinese Sour Jujube and Insights Into Its Genome Evolution and Domestication Signature.</title>
        <authorList>
            <person name="Shen L.-Y."/>
            <person name="Luo H."/>
            <person name="Wang X.-L."/>
            <person name="Wang X.-M."/>
            <person name="Qiu X.-J."/>
            <person name="Liu H."/>
            <person name="Zhou S.-S."/>
            <person name="Jia K.-H."/>
            <person name="Nie S."/>
            <person name="Bao Y.-T."/>
            <person name="Zhang R.-G."/>
            <person name="Yun Q.-Z."/>
            <person name="Chai Y.-H."/>
            <person name="Lu J.-Y."/>
            <person name="Li Y."/>
            <person name="Zhao S.-W."/>
            <person name="Mao J.-F."/>
            <person name="Jia S.-G."/>
            <person name="Mao Y.-M."/>
        </authorList>
    </citation>
    <scope>NUCLEOTIDE SEQUENCE</scope>
    <source>
        <strain evidence="5">AT0</strain>
        <tissue evidence="5">Leaf</tissue>
    </source>
</reference>
<proteinExistence type="predicted"/>
<dbReference type="PROSITE" id="PS50294">
    <property type="entry name" value="WD_REPEATS_REGION"/>
    <property type="match status" value="3"/>
</dbReference>
<feature type="repeat" description="WD" evidence="3">
    <location>
        <begin position="416"/>
        <end position="448"/>
    </location>
</feature>
<dbReference type="SUPFAM" id="SSF50978">
    <property type="entry name" value="WD40 repeat-like"/>
    <property type="match status" value="1"/>
</dbReference>
<dbReference type="InterPro" id="IPR020472">
    <property type="entry name" value="WD40_PAC1"/>
</dbReference>
<dbReference type="Proteomes" id="UP000813462">
    <property type="component" value="Unassembled WGS sequence"/>
</dbReference>
<feature type="compositionally biased region" description="Polar residues" evidence="4">
    <location>
        <begin position="19"/>
        <end position="31"/>
    </location>
</feature>
<feature type="compositionally biased region" description="Acidic residues" evidence="4">
    <location>
        <begin position="1"/>
        <end position="11"/>
    </location>
</feature>
<dbReference type="PANTHER" id="PTHR14221">
    <property type="entry name" value="WD REPEAT DOMAIN 44"/>
    <property type="match status" value="1"/>
</dbReference>
<sequence>MGSMSEEEDPYFDSRDDITSVSDSGSDCPDNTDSDYGVVDSFPASVGYEVWIKNPVSIRERRNKFLRWMGLGEKKIVGEDPEIASSDELEVDTDRITEYSYSGAVLGSSRFDDGFSSSHSSMSCRSTDARELLDGAFEENFNCRIRNLDDGTEFIVDEMGEDGMLTRLRKVGSDSLLTVQEFERSLGLSPLVQQMMRREVEQTSNLEVARKQVKKGWLRRIGVVACIVDRQVEAGTVNCNDSYPVARSRNQTVKVRSYKKRSKELSALYMKQDIQAHEGSILAMKFSHEGQYLASAGEDGIVRVWQVMESERPDEFDILCNDPSCAYFRINYLGEVFPLHVEKNGKLKNTRKTSDSSCVIFPKKLFQILDKPIHEFHGHCGAVLDLSWSKNKQLLSSSMDKTVRLWQVGYNQCLKIFSHNNYVTSVQFNPVDDNYFISGSIDGKVRIWAISGCQVVDWTDITEIVTAVCYRPDGKGGIIGSMNGDCRFYDASGEVAMLNIYHCVFLGSDNRLQLYAQICLQGKKKSPLKRITGFQFSPTDPSKLLVTSADSQVRVLCGVDVICKYRGLQNAGSQASACFTSDGSHIVSAGEDSNVYIWNNSSNDGPVAQAKNHWSCERFFSNNASVAVPWCRMTCSQYCLSSSTSGASASPDPHFNAQRYDQERGSQQYELVEDSLQNMRFSSSSPLSLSHRFFSEPLVLKGSATWPEEKLPPPSSLSVSSAMCKSQFKLLKSSCQSMNGCPHAWGMVIVTAGWDGRIRAFQNYGLPIRL</sequence>
<comment type="caution">
    <text evidence="5">The sequence shown here is derived from an EMBL/GenBank/DDBJ whole genome shotgun (WGS) entry which is preliminary data.</text>
</comment>
<dbReference type="Gene3D" id="2.130.10.10">
    <property type="entry name" value="YVTN repeat-like/Quinoprotein amine dehydrogenase"/>
    <property type="match status" value="1"/>
</dbReference>
<feature type="repeat" description="WD" evidence="3">
    <location>
        <begin position="376"/>
        <end position="416"/>
    </location>
</feature>
<dbReference type="AlphaFoldDB" id="A0A978UWU3"/>
<dbReference type="Pfam" id="PF00400">
    <property type="entry name" value="WD40"/>
    <property type="match status" value="4"/>
</dbReference>
<evidence type="ECO:0000256" key="4">
    <source>
        <dbReference type="SAM" id="MobiDB-lite"/>
    </source>
</evidence>
<keyword evidence="2" id="KW-0677">Repeat</keyword>
<evidence type="ECO:0000256" key="2">
    <source>
        <dbReference type="ARBA" id="ARBA00022737"/>
    </source>
</evidence>
<dbReference type="InterPro" id="IPR001680">
    <property type="entry name" value="WD40_rpt"/>
</dbReference>
<feature type="repeat" description="WD" evidence="3">
    <location>
        <begin position="274"/>
        <end position="315"/>
    </location>
</feature>
<feature type="region of interest" description="Disordered" evidence="4">
    <location>
        <begin position="1"/>
        <end position="34"/>
    </location>
</feature>
<keyword evidence="1 3" id="KW-0853">WD repeat</keyword>
<dbReference type="InterPro" id="IPR036322">
    <property type="entry name" value="WD40_repeat_dom_sf"/>
</dbReference>
<protein>
    <recommendedName>
        <fullName evidence="7">WD repeat-containing protein 44-like</fullName>
    </recommendedName>
</protein>
<evidence type="ECO:0000256" key="3">
    <source>
        <dbReference type="PROSITE-ProRule" id="PRU00221"/>
    </source>
</evidence>
<evidence type="ECO:0000256" key="1">
    <source>
        <dbReference type="ARBA" id="ARBA00022574"/>
    </source>
</evidence>